<dbReference type="EMBL" id="RRCN01000001">
    <property type="protein sequence ID" value="RRJ62803.1"/>
    <property type="molecule type" value="Genomic_DNA"/>
</dbReference>
<dbReference type="RefSeq" id="WP_128630689.1">
    <property type="nucleotide sequence ID" value="NZ_RRCN01000001.1"/>
</dbReference>
<evidence type="ECO:0000313" key="2">
    <source>
        <dbReference type="EMBL" id="RRJ62803.1"/>
    </source>
</evidence>
<dbReference type="AlphaFoldDB" id="A0A3P3U2K4"/>
<dbReference type="Proteomes" id="UP000267017">
    <property type="component" value="Unassembled WGS sequence"/>
</dbReference>
<name>A0A3P3U2K4_9BACL</name>
<protein>
    <submittedName>
        <fullName evidence="2">Uncharacterized protein</fullName>
    </submittedName>
</protein>
<sequence>MARSKRSILSPASKAKGISRNKNKNKSKNIAANKAKVIQRTIVKVVVPGEERNIEKHNCW</sequence>
<keyword evidence="3" id="KW-1185">Reference proteome</keyword>
<comment type="caution">
    <text evidence="2">The sequence shown here is derived from an EMBL/GenBank/DDBJ whole genome shotgun (WGS) entry which is preliminary data.</text>
</comment>
<gene>
    <name evidence="2" type="ORF">EHV15_07530</name>
</gene>
<evidence type="ECO:0000256" key="1">
    <source>
        <dbReference type="SAM" id="MobiDB-lite"/>
    </source>
</evidence>
<accession>A0A3P3U2K4</accession>
<feature type="compositionally biased region" description="Basic residues" evidence="1">
    <location>
        <begin position="17"/>
        <end position="27"/>
    </location>
</feature>
<reference evidence="2 3" key="1">
    <citation type="submission" date="2018-11" db="EMBL/GenBank/DDBJ databases">
        <title>Genome sequencing of Paenibacillus sp. KCOM 3021 (= ChDC PVNT-B20).</title>
        <authorList>
            <person name="Kook J.-K."/>
            <person name="Park S.-N."/>
            <person name="Lim Y.K."/>
        </authorList>
    </citation>
    <scope>NUCLEOTIDE SEQUENCE [LARGE SCALE GENOMIC DNA]</scope>
    <source>
        <strain evidence="2 3">KCOM 3021</strain>
    </source>
</reference>
<evidence type="ECO:0000313" key="3">
    <source>
        <dbReference type="Proteomes" id="UP000267017"/>
    </source>
</evidence>
<feature type="region of interest" description="Disordered" evidence="1">
    <location>
        <begin position="1"/>
        <end position="32"/>
    </location>
</feature>
<organism evidence="2 3">
    <name type="scientific">Paenibacillus oralis</name>
    <dbReference type="NCBI Taxonomy" id="2490856"/>
    <lineage>
        <taxon>Bacteria</taxon>
        <taxon>Bacillati</taxon>
        <taxon>Bacillota</taxon>
        <taxon>Bacilli</taxon>
        <taxon>Bacillales</taxon>
        <taxon>Paenibacillaceae</taxon>
        <taxon>Paenibacillus</taxon>
    </lineage>
</organism>
<proteinExistence type="predicted"/>